<dbReference type="Gene3D" id="1.20.5.340">
    <property type="match status" value="1"/>
</dbReference>
<dbReference type="EMBL" id="CP090896">
    <property type="protein sequence ID" value="ULT83123.1"/>
    <property type="molecule type" value="Genomic_DNA"/>
</dbReference>
<evidence type="ECO:0000256" key="2">
    <source>
        <dbReference type="SAM" id="MobiDB-lite"/>
    </source>
</evidence>
<feature type="compositionally biased region" description="Basic and acidic residues" evidence="2">
    <location>
        <begin position="108"/>
        <end position="136"/>
    </location>
</feature>
<feature type="compositionally biased region" description="Polar residues" evidence="2">
    <location>
        <begin position="137"/>
        <end position="154"/>
    </location>
</feature>
<gene>
    <name evidence="3" type="ORF">L3Y34_012399</name>
</gene>
<feature type="compositionally biased region" description="Basic and acidic residues" evidence="2">
    <location>
        <begin position="636"/>
        <end position="648"/>
    </location>
</feature>
<dbReference type="AlphaFoldDB" id="A0AAE8ZYG6"/>
<protein>
    <submittedName>
        <fullName evidence="3">Uncharacterized protein</fullName>
    </submittedName>
</protein>
<feature type="region of interest" description="Disordered" evidence="2">
    <location>
        <begin position="623"/>
        <end position="648"/>
    </location>
</feature>
<feature type="compositionally biased region" description="Polar residues" evidence="2">
    <location>
        <begin position="31"/>
        <end position="41"/>
    </location>
</feature>
<proteinExistence type="predicted"/>
<feature type="coiled-coil region" evidence="1">
    <location>
        <begin position="238"/>
        <end position="311"/>
    </location>
</feature>
<feature type="region of interest" description="Disordered" evidence="2">
    <location>
        <begin position="108"/>
        <end position="154"/>
    </location>
</feature>
<dbReference type="Proteomes" id="UP000827892">
    <property type="component" value="Chromosome X"/>
</dbReference>
<evidence type="ECO:0000256" key="1">
    <source>
        <dbReference type="SAM" id="Coils"/>
    </source>
</evidence>
<feature type="coiled-coil region" evidence="1">
    <location>
        <begin position="484"/>
        <end position="581"/>
    </location>
</feature>
<evidence type="ECO:0000313" key="3">
    <source>
        <dbReference type="EMBL" id="ULT83123.1"/>
    </source>
</evidence>
<name>A0AAE8ZYG6_CAEBR</name>
<organism evidence="3 4">
    <name type="scientific">Caenorhabditis briggsae</name>
    <dbReference type="NCBI Taxonomy" id="6238"/>
    <lineage>
        <taxon>Eukaryota</taxon>
        <taxon>Metazoa</taxon>
        <taxon>Ecdysozoa</taxon>
        <taxon>Nematoda</taxon>
        <taxon>Chromadorea</taxon>
        <taxon>Rhabditida</taxon>
        <taxon>Rhabditina</taxon>
        <taxon>Rhabditomorpha</taxon>
        <taxon>Rhabditoidea</taxon>
        <taxon>Rhabditidae</taxon>
        <taxon>Peloderinae</taxon>
        <taxon>Caenorhabditis</taxon>
    </lineage>
</organism>
<accession>A0AAE8ZYG6</accession>
<sequence>MSLSIKGKAAHIAPRRRLSQGRSDPVKIDQTRSQTSHGRIDQSTCKQSVHNATDHEANEISNLADQYAQSLQQQIQLLQIENTFLKQQSQKEEEAAAGERIRQQELEEERYREEQFQRERDREREIHVREMEEMQQRRSSTASQRDQSRRGTTTKILARGNEVSLNGETWCQLPSYHPPIPAIISDRSQFSQRLARERSYDSYVRDRREYSVPCYPRSRHASSMRERSFVMSQTLEREESLIETLEDAYERNTLLEKEISANKEKEIDLEKVIETLSMRMEEFEEEKRKEINAMLTEKKGLLEELLDMQKRIDELAPACAEKELHIVAADNEKLDLTKRLRHANTDISHLQSSVMHLQEDVSKKDSEISALSAEIGYLKGRIVLFEADIRDLRLKDSDNQDRIRTFTQQSREFELTRINDKKLIDKVMEENSVLIKENAKISTELSRLESLDLKVKQQEIAEAHANSELVTELKAALQLEKSSTHSMQNRVEIMRQKCEELERTILDRDRTEDENIAERSRVEKELNALHALSKSLSAENKMLREEKLSNEEIIDELKGKIRALEQSIKSAQGLYQEKERMSAERIQELQQDASKKHQKYLEFEEISKTLQQITSLLPAKTSSMTQLSPQSAPRDCSNRNHFVERMNK</sequence>
<feature type="region of interest" description="Disordered" evidence="2">
    <location>
        <begin position="1"/>
        <end position="41"/>
    </location>
</feature>
<keyword evidence="1" id="KW-0175">Coiled coil</keyword>
<reference evidence="3 4" key="1">
    <citation type="submission" date="2022-05" db="EMBL/GenBank/DDBJ databases">
        <title>Chromosome-level reference genomes for two strains of Caenorhabditis briggsae: an improved platform for comparative genomics.</title>
        <authorList>
            <person name="Stevens L."/>
            <person name="Andersen E.C."/>
        </authorList>
    </citation>
    <scope>NUCLEOTIDE SEQUENCE [LARGE SCALE GENOMIC DNA]</scope>
    <source>
        <strain evidence="3">QX1410_ONT</strain>
        <tissue evidence="3">Whole-organism</tissue>
    </source>
</reference>
<evidence type="ECO:0000313" key="4">
    <source>
        <dbReference type="Proteomes" id="UP000827892"/>
    </source>
</evidence>